<feature type="transmembrane region" description="Helical" evidence="6">
    <location>
        <begin position="332"/>
        <end position="351"/>
    </location>
</feature>
<feature type="transmembrane region" description="Helical" evidence="6">
    <location>
        <begin position="256"/>
        <end position="277"/>
    </location>
</feature>
<feature type="transmembrane region" description="Helical" evidence="6">
    <location>
        <begin position="309"/>
        <end position="326"/>
    </location>
</feature>
<comment type="subcellular location">
    <subcellularLocation>
        <location evidence="1">Cell membrane</location>
        <topology evidence="1">Multi-pass membrane protein</topology>
    </subcellularLocation>
</comment>
<dbReference type="RefSeq" id="WP_111863543.1">
    <property type="nucleotide sequence ID" value="NZ_QLYX01000002.1"/>
</dbReference>
<feature type="transmembrane region" description="Helical" evidence="6">
    <location>
        <begin position="28"/>
        <end position="48"/>
    </location>
</feature>
<dbReference type="PANTHER" id="PTHR47089:SF1">
    <property type="entry name" value="GUANOSINE ABC TRANSPORTER PERMEASE PROTEIN NUPP"/>
    <property type="match status" value="1"/>
</dbReference>
<sequence>MTATAPAAAPVLPETTAPSRGRAALSAAGRWAAALLGALVLFCLLLAAKGADPLAVLSGMVTSTLTSPPTLEQIAIKAVPLVLAALAVVIPARAGLTNVGGEGQVVIGAVAAAGIGLALDPRLAGSLVLVLLLAGGALAGAAWAGLAAALRLTAGVNEAVTTLLLNYIALDVLLYLIYEPWKDPAGSGQPATRPLEVAARLPLLAGTAVHVGVIVALLAAAGTWFALRRTAFGFRLGVVGGNPEAAGRAGLPVRRLLLTAMLVGGALAGLAGAVHLAGVEFKLRPGLTTNIGYLAFLASWLVRHRPLPVIGAALLLAGVTIAGDSLQLDSGLPAATVHVLTGLVLLAVLGWTRRKGSDR</sequence>
<comment type="caution">
    <text evidence="7">The sequence shown here is derived from an EMBL/GenBank/DDBJ whole genome shotgun (WGS) entry which is preliminary data.</text>
</comment>
<proteinExistence type="predicted"/>
<keyword evidence="3 6" id="KW-0812">Transmembrane</keyword>
<dbReference type="PANTHER" id="PTHR47089">
    <property type="entry name" value="ABC TRANSPORTER, PERMEASE PROTEIN"/>
    <property type="match status" value="1"/>
</dbReference>
<evidence type="ECO:0000256" key="6">
    <source>
        <dbReference type="SAM" id="Phobius"/>
    </source>
</evidence>
<dbReference type="InterPro" id="IPR001851">
    <property type="entry name" value="ABC_transp_permease"/>
</dbReference>
<evidence type="ECO:0000313" key="8">
    <source>
        <dbReference type="Proteomes" id="UP000251891"/>
    </source>
</evidence>
<protein>
    <submittedName>
        <fullName evidence="7">ABC transporter permease</fullName>
    </submittedName>
</protein>
<evidence type="ECO:0000256" key="3">
    <source>
        <dbReference type="ARBA" id="ARBA00022692"/>
    </source>
</evidence>
<name>A0A365HAN0_9ACTN</name>
<keyword evidence="4 6" id="KW-1133">Transmembrane helix</keyword>
<evidence type="ECO:0000256" key="1">
    <source>
        <dbReference type="ARBA" id="ARBA00004651"/>
    </source>
</evidence>
<feature type="transmembrane region" description="Helical" evidence="6">
    <location>
        <begin position="74"/>
        <end position="92"/>
    </location>
</feature>
<organism evidence="7 8">
    <name type="scientific">Actinomadura craniellae</name>
    <dbReference type="NCBI Taxonomy" id="2231787"/>
    <lineage>
        <taxon>Bacteria</taxon>
        <taxon>Bacillati</taxon>
        <taxon>Actinomycetota</taxon>
        <taxon>Actinomycetes</taxon>
        <taxon>Streptosporangiales</taxon>
        <taxon>Thermomonosporaceae</taxon>
        <taxon>Actinomadura</taxon>
    </lineage>
</organism>
<dbReference type="GO" id="GO:0022857">
    <property type="term" value="F:transmembrane transporter activity"/>
    <property type="evidence" value="ECO:0007669"/>
    <property type="project" value="InterPro"/>
</dbReference>
<keyword evidence="8" id="KW-1185">Reference proteome</keyword>
<feature type="transmembrane region" description="Helical" evidence="6">
    <location>
        <begin position="125"/>
        <end position="147"/>
    </location>
</feature>
<dbReference type="CDD" id="cd06580">
    <property type="entry name" value="TM_PBP1_transp_TpRbsC_like"/>
    <property type="match status" value="1"/>
</dbReference>
<keyword evidence="2" id="KW-1003">Cell membrane</keyword>
<dbReference type="OrthoDB" id="9808136at2"/>
<evidence type="ECO:0000313" key="7">
    <source>
        <dbReference type="EMBL" id="RAY16204.1"/>
    </source>
</evidence>
<keyword evidence="5 6" id="KW-0472">Membrane</keyword>
<reference evidence="7 8" key="1">
    <citation type="submission" date="2018-06" db="EMBL/GenBank/DDBJ databases">
        <title>Actinomadura craniellae sp. nov. isolated from marine sponge Craniella sp.</title>
        <authorList>
            <person name="Li L."/>
            <person name="Xu Q.H."/>
            <person name="Lin H.W."/>
            <person name="Lu Y.H."/>
        </authorList>
    </citation>
    <scope>NUCLEOTIDE SEQUENCE [LARGE SCALE GENOMIC DNA]</scope>
    <source>
        <strain evidence="7 8">LHW63021</strain>
    </source>
</reference>
<feature type="transmembrane region" description="Helical" evidence="6">
    <location>
        <begin position="99"/>
        <end position="119"/>
    </location>
</feature>
<dbReference type="GO" id="GO:0005886">
    <property type="term" value="C:plasma membrane"/>
    <property type="evidence" value="ECO:0007669"/>
    <property type="project" value="UniProtKB-SubCell"/>
</dbReference>
<feature type="transmembrane region" description="Helical" evidence="6">
    <location>
        <begin position="283"/>
        <end position="302"/>
    </location>
</feature>
<dbReference type="EMBL" id="QLYX01000002">
    <property type="protein sequence ID" value="RAY16204.1"/>
    <property type="molecule type" value="Genomic_DNA"/>
</dbReference>
<dbReference type="Pfam" id="PF02653">
    <property type="entry name" value="BPD_transp_2"/>
    <property type="match status" value="1"/>
</dbReference>
<feature type="transmembrane region" description="Helical" evidence="6">
    <location>
        <begin position="159"/>
        <end position="178"/>
    </location>
</feature>
<evidence type="ECO:0000256" key="5">
    <source>
        <dbReference type="ARBA" id="ARBA00023136"/>
    </source>
</evidence>
<evidence type="ECO:0000256" key="4">
    <source>
        <dbReference type="ARBA" id="ARBA00022989"/>
    </source>
</evidence>
<feature type="transmembrane region" description="Helical" evidence="6">
    <location>
        <begin position="203"/>
        <end position="227"/>
    </location>
</feature>
<accession>A0A365HAN0</accession>
<dbReference type="AlphaFoldDB" id="A0A365HAN0"/>
<gene>
    <name evidence="7" type="ORF">DPM19_04700</name>
</gene>
<evidence type="ECO:0000256" key="2">
    <source>
        <dbReference type="ARBA" id="ARBA00022475"/>
    </source>
</evidence>
<dbReference type="Proteomes" id="UP000251891">
    <property type="component" value="Unassembled WGS sequence"/>
</dbReference>